<keyword evidence="2" id="KW-1185">Reference proteome</keyword>
<name>A0ABN9WK95_9DINO</name>
<accession>A0ABN9WK95</accession>
<dbReference type="EMBL" id="CAUYUJ010018789">
    <property type="protein sequence ID" value="CAK0886329.1"/>
    <property type="molecule type" value="Genomic_DNA"/>
</dbReference>
<gene>
    <name evidence="1" type="ORF">PCOR1329_LOCUS67707</name>
</gene>
<sequence>MATEATSCVRRDQRGETQRQLSPFRAFCQAWLARSPRRLEAAAALRDALALLELLPPRPDHMLQEGGPAVILCAFYPKHGGDTDTWKSIVAHVLPDFIALSDHRLVMAEVPCQFTAPWAAGYGRVAWTSGPRWDEGLREISGTLSALSESVEAITCAPWLQPPWFGGRASRVQRRAVVNVAAWARDAAYTMVGHAAGATKVIGGKRRLSQTTARRLLNPACFTSHQEFKLEVARAAWGERRRAVHRYLHLREANPGAAERFLSSFFQVRTRFEVRLSDPSTGAALTPSAMVEAVRQDLFARDRNDFEQDPGAEEAMARQVSLIRSAGALEGAPARAPPYTDDELRHAQGLHTWWALADGKWAFDVASRHAMLVGVYNAGVRGPDWLILDDVLAQDHQCLSLHGLLSPVFMLSRGTAQGRRFSVHAFNTQLRGLADDIAKVLPEGCSTIVPPFARAALLDAEEVTPSAQCVEPPRGELQLDGVVQEVSLLAAAEESPWPQARRFLRGVLSALSSQADRVAVTERLGAYHVESPQFVDDITTPCPSEGAVRAVLSEEEWSARSRYARRVRARFNYDRGKTAVLPLLDAPPPLLAGAPVVRAKGLLGVLVDSGLTFLPLLHSTLARGRSLFDELLQAAECGGFSIPVAAAQVPPRIESVILYASPLLALAEGAEAALNRLQVEWGRKLLGCNAGPPVRHSAGHEVS</sequence>
<reference evidence="1" key="1">
    <citation type="submission" date="2023-10" db="EMBL/GenBank/DDBJ databases">
        <authorList>
            <person name="Chen Y."/>
            <person name="Shah S."/>
            <person name="Dougan E. K."/>
            <person name="Thang M."/>
            <person name="Chan C."/>
        </authorList>
    </citation>
    <scope>NUCLEOTIDE SEQUENCE [LARGE SCALE GENOMIC DNA]</scope>
</reference>
<organism evidence="1 2">
    <name type="scientific">Prorocentrum cordatum</name>
    <dbReference type="NCBI Taxonomy" id="2364126"/>
    <lineage>
        <taxon>Eukaryota</taxon>
        <taxon>Sar</taxon>
        <taxon>Alveolata</taxon>
        <taxon>Dinophyceae</taxon>
        <taxon>Prorocentrales</taxon>
        <taxon>Prorocentraceae</taxon>
        <taxon>Prorocentrum</taxon>
    </lineage>
</organism>
<evidence type="ECO:0000313" key="2">
    <source>
        <dbReference type="Proteomes" id="UP001189429"/>
    </source>
</evidence>
<dbReference type="Proteomes" id="UP001189429">
    <property type="component" value="Unassembled WGS sequence"/>
</dbReference>
<proteinExistence type="predicted"/>
<evidence type="ECO:0000313" key="1">
    <source>
        <dbReference type="EMBL" id="CAK0886329.1"/>
    </source>
</evidence>
<comment type="caution">
    <text evidence="1">The sequence shown here is derived from an EMBL/GenBank/DDBJ whole genome shotgun (WGS) entry which is preliminary data.</text>
</comment>
<protein>
    <submittedName>
        <fullName evidence="1">Uncharacterized protein</fullName>
    </submittedName>
</protein>